<accession>A0ABZ0QTX2</accession>
<keyword evidence="7" id="KW-0282">Flagellum</keyword>
<evidence type="ECO:0000256" key="1">
    <source>
        <dbReference type="ARBA" id="ARBA00004117"/>
    </source>
</evidence>
<dbReference type="Proteomes" id="UP001304683">
    <property type="component" value="Chromosome"/>
</dbReference>
<dbReference type="HAMAP" id="MF_00724">
    <property type="entry name" value="FliE"/>
    <property type="match status" value="1"/>
</dbReference>
<evidence type="ECO:0000256" key="6">
    <source>
        <dbReference type="SAM" id="MobiDB-lite"/>
    </source>
</evidence>
<protein>
    <recommendedName>
        <fullName evidence="4 5">Flagellar hook-basal body complex protein FliE</fullName>
    </recommendedName>
</protein>
<sequence>MSPWGVGWAGGVGAPSVAEGLAPAGGAAGTPAGGAETAAGDGPRFLRELARALAQLEGTVAEADAMAQRLVTGQVDDLSAVMVASEKARLAVELAVQLRNKALEAYQEIMRMPI</sequence>
<comment type="similarity">
    <text evidence="2 4">Belongs to the FliE family.</text>
</comment>
<evidence type="ECO:0000313" key="8">
    <source>
        <dbReference type="Proteomes" id="UP001304683"/>
    </source>
</evidence>
<dbReference type="RefSeq" id="WP_318751388.1">
    <property type="nucleotide sequence ID" value="NZ_CP132508.1"/>
</dbReference>
<comment type="subcellular location">
    <subcellularLocation>
        <location evidence="1 4">Bacterial flagellum basal body</location>
    </subcellularLocation>
</comment>
<keyword evidence="7" id="KW-0969">Cilium</keyword>
<organism evidence="7 8">
    <name type="scientific">Thermaerobacter composti</name>
    <dbReference type="NCBI Taxonomy" id="554949"/>
    <lineage>
        <taxon>Bacteria</taxon>
        <taxon>Bacillati</taxon>
        <taxon>Bacillota</taxon>
        <taxon>Clostridia</taxon>
        <taxon>Eubacteriales</taxon>
        <taxon>Clostridiales Family XVII. Incertae Sedis</taxon>
        <taxon>Thermaerobacter</taxon>
    </lineage>
</organism>
<dbReference type="PANTHER" id="PTHR34653:SF1">
    <property type="entry name" value="FLAGELLAR HOOK-BASAL BODY COMPLEX PROTEIN FLIE"/>
    <property type="match status" value="1"/>
</dbReference>
<evidence type="ECO:0000313" key="7">
    <source>
        <dbReference type="EMBL" id="WPD19968.1"/>
    </source>
</evidence>
<keyword evidence="3 4" id="KW-0975">Bacterial flagellum</keyword>
<feature type="region of interest" description="Disordered" evidence="6">
    <location>
        <begin position="20"/>
        <end position="41"/>
    </location>
</feature>
<dbReference type="PRINTS" id="PR01006">
    <property type="entry name" value="FLGHOOKFLIE"/>
</dbReference>
<keyword evidence="7" id="KW-0966">Cell projection</keyword>
<dbReference type="EMBL" id="CP132508">
    <property type="protein sequence ID" value="WPD19968.1"/>
    <property type="molecule type" value="Genomic_DNA"/>
</dbReference>
<dbReference type="NCBIfam" id="TIGR00205">
    <property type="entry name" value="fliE"/>
    <property type="match status" value="1"/>
</dbReference>
<dbReference type="InterPro" id="IPR001624">
    <property type="entry name" value="FliE"/>
</dbReference>
<proteinExistence type="inferred from homology"/>
<dbReference type="Pfam" id="PF02049">
    <property type="entry name" value="FliE"/>
    <property type="match status" value="1"/>
</dbReference>
<name>A0ABZ0QTX2_9FIRM</name>
<evidence type="ECO:0000256" key="5">
    <source>
        <dbReference type="NCBIfam" id="TIGR00205"/>
    </source>
</evidence>
<evidence type="ECO:0000256" key="3">
    <source>
        <dbReference type="ARBA" id="ARBA00023143"/>
    </source>
</evidence>
<reference evidence="7 8" key="1">
    <citation type="submission" date="2023-08" db="EMBL/GenBank/DDBJ databases">
        <title>Genome sequence of Thermaerobacter compostii strain Ins1, a spore-forming filamentous bacterium isolated from a deep geothermal reservoir.</title>
        <authorList>
            <person name="Bregnard D."/>
            <person name="Gonzalez D."/>
            <person name="Junier P."/>
        </authorList>
    </citation>
    <scope>NUCLEOTIDE SEQUENCE [LARGE SCALE GENOMIC DNA]</scope>
    <source>
        <strain evidence="7 8">Ins1</strain>
    </source>
</reference>
<evidence type="ECO:0000256" key="4">
    <source>
        <dbReference type="HAMAP-Rule" id="MF_00724"/>
    </source>
</evidence>
<gene>
    <name evidence="4 7" type="primary">fliE</name>
    <name evidence="7" type="ORF">Q5761_04795</name>
</gene>
<keyword evidence="8" id="KW-1185">Reference proteome</keyword>
<evidence type="ECO:0000256" key="2">
    <source>
        <dbReference type="ARBA" id="ARBA00009272"/>
    </source>
</evidence>
<dbReference type="PANTHER" id="PTHR34653">
    <property type="match status" value="1"/>
</dbReference>